<dbReference type="Proteomes" id="UP000005113">
    <property type="component" value="Unassembled WGS sequence"/>
</dbReference>
<dbReference type="Pfam" id="PF13578">
    <property type="entry name" value="Methyltransf_24"/>
    <property type="match status" value="1"/>
</dbReference>
<organism evidence="1 2">
    <name type="scientific">Saprospira grandis DSM 2844</name>
    <dbReference type="NCBI Taxonomy" id="694433"/>
    <lineage>
        <taxon>Bacteria</taxon>
        <taxon>Pseudomonadati</taxon>
        <taxon>Bacteroidota</taxon>
        <taxon>Saprospiria</taxon>
        <taxon>Saprospirales</taxon>
        <taxon>Saprospiraceae</taxon>
        <taxon>Saprospira</taxon>
    </lineage>
</organism>
<evidence type="ECO:0008006" key="3">
    <source>
        <dbReference type="Google" id="ProtNLM"/>
    </source>
</evidence>
<name>J0XZU2_9BACT</name>
<gene>
    <name evidence="1" type="ORF">SapgrDRAFT_3099</name>
</gene>
<dbReference type="HOGENOM" id="CLU_084471_1_0_10"/>
<sequence length="247" mass="28539">MKKYLKSIKQQLIDNPYQAEGQRASDREKAKTPSRTDIINYLLAQTAKHNAASEYLEIGVRNPNHNFNLIEAKNKYSVDPGVEFEENPVDFKLTSDQFFEQLAQGKVLSPNHRFDVIFIDGLHLAEQVDRDIEHALQFIQPHGFIVLHDCNPPTEYHAREDYAYHHSPARGYWNGTTWKAFFKWRQEQSVQSCCIDSDWGLGILSKTQPLGPACPPQNPFFEYKVMEANRKEQLGLLSFQELKEKLA</sequence>
<evidence type="ECO:0000313" key="1">
    <source>
        <dbReference type="EMBL" id="EJF54746.1"/>
    </source>
</evidence>
<accession>J0XZU2</accession>
<dbReference type="InterPro" id="IPR029063">
    <property type="entry name" value="SAM-dependent_MTases_sf"/>
</dbReference>
<protein>
    <recommendedName>
        <fullName evidence="3">O-methyltransferase</fullName>
    </recommendedName>
</protein>
<dbReference type="RefSeq" id="WP_002660589.1">
    <property type="nucleotide sequence ID" value="NZ_JH719942.1"/>
</dbReference>
<dbReference type="OrthoDB" id="799111at2"/>
<reference evidence="2" key="1">
    <citation type="journal article" date="2012" name="Stand. Genomic Sci.">
        <title>Permanent draft genome sequence of the gliding predator Saprospira grandis strain Sa g1 (= HR1).</title>
        <authorList>
            <person name="Mavromatis K."/>
            <person name="Chertkov O."/>
            <person name="Lapidus A."/>
            <person name="Nolan M."/>
            <person name="Lucas S."/>
            <person name="Tice H."/>
            <person name="Del Rio T.G."/>
            <person name="Cheng J.F."/>
            <person name="Han C."/>
            <person name="Tapia R."/>
            <person name="Bruce D."/>
            <person name="Goodwin L.A."/>
            <person name="Pitluck S."/>
            <person name="Huntemann M."/>
            <person name="Liolios K."/>
            <person name="Pagani I."/>
            <person name="Ivanova N."/>
            <person name="Mikhailova N."/>
            <person name="Pati A."/>
            <person name="Chen A."/>
            <person name="Palaniappan K."/>
            <person name="Land M."/>
            <person name="Brambilla E.M."/>
            <person name="Rohde M."/>
            <person name="Spring S."/>
            <person name="Goker M."/>
            <person name="Detter J.C."/>
            <person name="Bristow J."/>
            <person name="Eisen J.A."/>
            <person name="Markowitz V."/>
            <person name="Hugenholtz P."/>
            <person name="Kyrpides N.C."/>
            <person name="Klenk H.P."/>
            <person name="Woyke T."/>
        </authorList>
    </citation>
    <scope>NUCLEOTIDE SEQUENCE [LARGE SCALE GENOMIC DNA]</scope>
    <source>
        <strain evidence="2">DSM 2844</strain>
    </source>
</reference>
<proteinExistence type="predicted"/>
<dbReference type="AlphaFoldDB" id="J0XZU2"/>
<dbReference type="Gene3D" id="3.40.50.150">
    <property type="entry name" value="Vaccinia Virus protein VP39"/>
    <property type="match status" value="1"/>
</dbReference>
<dbReference type="EMBL" id="JH719942">
    <property type="protein sequence ID" value="EJF54746.1"/>
    <property type="molecule type" value="Genomic_DNA"/>
</dbReference>
<dbReference type="SUPFAM" id="SSF53335">
    <property type="entry name" value="S-adenosyl-L-methionine-dependent methyltransferases"/>
    <property type="match status" value="1"/>
</dbReference>
<evidence type="ECO:0000313" key="2">
    <source>
        <dbReference type="Proteomes" id="UP000005113"/>
    </source>
</evidence>